<feature type="domain" description="PapC N-terminal" evidence="10">
    <location>
        <begin position="39"/>
        <end position="161"/>
    </location>
</feature>
<keyword evidence="6" id="KW-0812">Transmembrane</keyword>
<dbReference type="Pfam" id="PF13954">
    <property type="entry name" value="PapC_N"/>
    <property type="match status" value="1"/>
</dbReference>
<proteinExistence type="inferred from homology"/>
<dbReference type="GO" id="GO:0015473">
    <property type="term" value="F:fimbrial usher porin activity"/>
    <property type="evidence" value="ECO:0007669"/>
    <property type="project" value="InterPro"/>
</dbReference>
<dbReference type="PANTHER" id="PTHR30451">
    <property type="entry name" value="OUTER MEMBRANE USHER PROTEIN"/>
    <property type="match status" value="1"/>
</dbReference>
<evidence type="ECO:0000256" key="8">
    <source>
        <dbReference type="ARBA" id="ARBA00023136"/>
    </source>
</evidence>
<keyword evidence="7" id="KW-0732">Signal</keyword>
<evidence type="ECO:0000256" key="7">
    <source>
        <dbReference type="ARBA" id="ARBA00022729"/>
    </source>
</evidence>
<keyword evidence="5" id="KW-1029">Fimbrium biogenesis</keyword>
<evidence type="ECO:0000256" key="9">
    <source>
        <dbReference type="ARBA" id="ARBA00023237"/>
    </source>
</evidence>
<keyword evidence="3" id="KW-0813">Transport</keyword>
<dbReference type="GO" id="GO:0009279">
    <property type="term" value="C:cell outer membrane"/>
    <property type="evidence" value="ECO:0007669"/>
    <property type="project" value="UniProtKB-SubCell"/>
</dbReference>
<dbReference type="AlphaFoldDB" id="A0A6N0IMT4"/>
<dbReference type="InterPro" id="IPR037224">
    <property type="entry name" value="PapC_N_sf"/>
</dbReference>
<sequence length="802" mass="88633">MKLKRLPKISLLTMSIWYSHFGLTDELNLDFIQGINVVPSILKSDTNYPEGQYVVDVVVNKERTGRLGLNISKEDEQNNLLCFSPEWLEKAGVMLNTDAYQDVFDEGKGCYVLAKKPHTLIYFDYGAQALNFNIPQAYLLSKTDPTRWDYGVNGGRLKYYGNFNKTVHDDMNAFGNLDAAINLGRWVLSSNMNVSHDKDKTEFTSSDLTLSTAISQVQGDLLLGKSQTRTELFSDFNFYGAALRSNSNMRPWESRGYVPDISGIASTPSRITVKQNGYTVYSKMIPAGPYRLDDLRPMRNGDLVVTVEDESGYKTEQVYPVTTLPTLLRPGEFQYNVAMGKKNNSNELDKAFHSDSGLFWLGSLDYGFSTTTLNSAFILNDDYQAGGLGVTQMLGGLGAVSLSANVSKASYDNGEEKSGQSFSVKYAKSFTDRTDLQLLTYRYQSKGYVEFAEFNPKDIWRYGNQKSRYEARLSHRFDGTYLSGSYWRQDYWMREGSDTGSTLSLSTSVFDSVSVFLNGSYSKYAWSDKADYSVSLSLSVPFDLKGTRHYISNSVGYTRTGGTTFNTSVSAMPTDRFNYSLSANAGSKGDRGASASASYAFDAIQTNMGVSRSYNKHGSSQTSFSGSVSGSVLGTTETGLLFTKESSDTVGIVSIPGVEGVSVNGSMPTNSDGNTVVWLSEYSENSININMDNVPDNMEFETTSYNVVPTEKAMVYRKFGFENVLRYILRVKDAQGNYLTGGDAKTEQGLNAGFISNNGVLLMNMLAEPKTVSVNTGDGKQCRFSMAGLKANTNKVQEVRCE</sequence>
<reference evidence="11" key="1">
    <citation type="submission" date="2020-05" db="EMBL/GenBank/DDBJ databases">
        <title>Title: F plasmids are the major carriers of antibiotic resistance genes in human-associated commensal E. coli.</title>
        <authorList>
            <person name="Stephens C."/>
            <person name="Arismendi T."/>
            <person name="Wright M."/>
            <person name="Hartman A."/>
            <person name="Gonzalez A."/>
            <person name="Gill M."/>
            <person name="Pandori M."/>
            <person name="Hess D."/>
        </authorList>
    </citation>
    <scope>NUCLEOTIDE SEQUENCE</scope>
    <source>
        <strain evidence="11">SCU-478</strain>
    </source>
</reference>
<gene>
    <name evidence="11" type="primary">pefC</name>
    <name evidence="11" type="ORF">HPE44_16480</name>
</gene>
<evidence type="ECO:0000256" key="5">
    <source>
        <dbReference type="ARBA" id="ARBA00022558"/>
    </source>
</evidence>
<evidence type="ECO:0000256" key="1">
    <source>
        <dbReference type="ARBA" id="ARBA00004571"/>
    </source>
</evidence>
<evidence type="ECO:0000256" key="6">
    <source>
        <dbReference type="ARBA" id="ARBA00022692"/>
    </source>
</evidence>
<dbReference type="InterPro" id="IPR000015">
    <property type="entry name" value="Fimb_usher"/>
</dbReference>
<evidence type="ECO:0000256" key="2">
    <source>
        <dbReference type="ARBA" id="ARBA00008064"/>
    </source>
</evidence>
<dbReference type="Gene3D" id="3.10.20.410">
    <property type="match status" value="1"/>
</dbReference>
<keyword evidence="8" id="KW-0472">Membrane</keyword>
<evidence type="ECO:0000256" key="4">
    <source>
        <dbReference type="ARBA" id="ARBA00022452"/>
    </source>
</evidence>
<organism evidence="11">
    <name type="scientific">Escherichia coli</name>
    <dbReference type="NCBI Taxonomy" id="562"/>
    <lineage>
        <taxon>Bacteria</taxon>
        <taxon>Pseudomonadati</taxon>
        <taxon>Pseudomonadota</taxon>
        <taxon>Gammaproteobacteria</taxon>
        <taxon>Enterobacterales</taxon>
        <taxon>Enterobacteriaceae</taxon>
        <taxon>Escherichia</taxon>
    </lineage>
</organism>
<evidence type="ECO:0000259" key="10">
    <source>
        <dbReference type="Pfam" id="PF13954"/>
    </source>
</evidence>
<protein>
    <submittedName>
        <fullName evidence="11">PefC/AfrB family outer membrane usher protein</fullName>
    </submittedName>
</protein>
<keyword evidence="9" id="KW-0998">Cell outer membrane</keyword>
<accession>A0A6N0IMT4</accession>
<dbReference type="InterPro" id="IPR042186">
    <property type="entry name" value="FimD_plug_dom"/>
</dbReference>
<dbReference type="Gene3D" id="2.60.40.2610">
    <property type="entry name" value="Outer membrane usher protein FimD, plug domain"/>
    <property type="match status" value="1"/>
</dbReference>
<dbReference type="Pfam" id="PF00577">
    <property type="entry name" value="Usher"/>
    <property type="match status" value="1"/>
</dbReference>
<dbReference type="PANTHER" id="PTHR30451:SF21">
    <property type="entry name" value="FIMBRIAL USHER DOMAIN-CONTAINING PROTEIN YDET-RELATED"/>
    <property type="match status" value="1"/>
</dbReference>
<dbReference type="Gene3D" id="2.60.40.3110">
    <property type="match status" value="1"/>
</dbReference>
<name>A0A6N0IMT4_ECOLX</name>
<keyword evidence="4" id="KW-1134">Transmembrane beta strand</keyword>
<comment type="subcellular location">
    <subcellularLocation>
        <location evidence="1">Cell outer membrane</location>
        <topology evidence="1">Multi-pass membrane protein</topology>
    </subcellularLocation>
</comment>
<dbReference type="GO" id="GO:0009297">
    <property type="term" value="P:pilus assembly"/>
    <property type="evidence" value="ECO:0007669"/>
    <property type="project" value="InterPro"/>
</dbReference>
<dbReference type="InterPro" id="IPR025885">
    <property type="entry name" value="PapC_N"/>
</dbReference>
<evidence type="ECO:0000256" key="3">
    <source>
        <dbReference type="ARBA" id="ARBA00022448"/>
    </source>
</evidence>
<comment type="similarity">
    <text evidence="2">Belongs to the fimbrial export usher family.</text>
</comment>
<evidence type="ECO:0000313" key="11">
    <source>
        <dbReference type="EMBL" id="QKQ35980.1"/>
    </source>
</evidence>
<dbReference type="NCBIfam" id="NF011760">
    <property type="entry name" value="PRK15213.1"/>
    <property type="match status" value="1"/>
</dbReference>
<dbReference type="SUPFAM" id="SSF141729">
    <property type="entry name" value="FimD N-terminal domain-like"/>
    <property type="match status" value="1"/>
</dbReference>
<dbReference type="EMBL" id="CP054563">
    <property type="protein sequence ID" value="QKQ35980.1"/>
    <property type="molecule type" value="Genomic_DNA"/>
</dbReference>